<evidence type="ECO:0000313" key="4">
    <source>
        <dbReference type="Proteomes" id="UP000030640"/>
    </source>
</evidence>
<evidence type="ECO:0000313" key="3">
    <source>
        <dbReference type="EMBL" id="EUD64343.1"/>
    </source>
</evidence>
<dbReference type="EMBL" id="KI965510">
    <property type="protein sequence ID" value="EUD64343.1"/>
    <property type="molecule type" value="Genomic_DNA"/>
</dbReference>
<feature type="region of interest" description="Disordered" evidence="1">
    <location>
        <begin position="370"/>
        <end position="421"/>
    </location>
</feature>
<proteinExistence type="predicted"/>
<reference evidence="3 4" key="1">
    <citation type="submission" date="2013-02" db="EMBL/GenBank/DDBJ databases">
        <title>The Genome Sequence of Plasmodium inui San Antonio 1.</title>
        <authorList>
            <consortium name="The Broad Institute Genome Sequencing Platform"/>
            <consortium name="The Broad Institute Genome Sequencing Center for Infectious Disease"/>
            <person name="Neafsey D."/>
            <person name="Cheeseman I."/>
            <person name="Volkman S."/>
            <person name="Adams J."/>
            <person name="Walker B."/>
            <person name="Young S.K."/>
            <person name="Zeng Q."/>
            <person name="Gargeya S."/>
            <person name="Fitzgerald M."/>
            <person name="Haas B."/>
            <person name="Abouelleil A."/>
            <person name="Alvarado L."/>
            <person name="Arachchi H.M."/>
            <person name="Berlin A.M."/>
            <person name="Chapman S.B."/>
            <person name="Dewar J."/>
            <person name="Goldberg J."/>
            <person name="Griggs A."/>
            <person name="Gujja S."/>
            <person name="Hansen M."/>
            <person name="Howarth C."/>
            <person name="Imamovic A."/>
            <person name="Larimer J."/>
            <person name="McCowan C."/>
            <person name="Murphy C."/>
            <person name="Neiman D."/>
            <person name="Pearson M."/>
            <person name="Priest M."/>
            <person name="Roberts A."/>
            <person name="Saif S."/>
            <person name="Shea T."/>
            <person name="Sisk P."/>
            <person name="Sykes S."/>
            <person name="Wortman J."/>
            <person name="Nusbaum C."/>
            <person name="Birren B."/>
        </authorList>
    </citation>
    <scope>NUCLEOTIDE SEQUENCE [LARGE SCALE GENOMIC DNA]</scope>
    <source>
        <strain evidence="3 4">San Antonio 1</strain>
    </source>
</reference>
<protein>
    <recommendedName>
        <fullName evidence="2">Tryptophan/threonine-rich plasmodium antigen C-terminal domain-containing protein</fullName>
    </recommendedName>
</protein>
<gene>
    <name evidence="3" type="ORF">C922_05282</name>
</gene>
<feature type="compositionally biased region" description="Acidic residues" evidence="1">
    <location>
        <begin position="18"/>
        <end position="71"/>
    </location>
</feature>
<evidence type="ECO:0000259" key="2">
    <source>
        <dbReference type="Pfam" id="PF12319"/>
    </source>
</evidence>
<keyword evidence="4" id="KW-1185">Reference proteome</keyword>
<feature type="compositionally biased region" description="Basic and acidic residues" evidence="1">
    <location>
        <begin position="370"/>
        <end position="380"/>
    </location>
</feature>
<dbReference type="Proteomes" id="UP000030640">
    <property type="component" value="Unassembled WGS sequence"/>
</dbReference>
<evidence type="ECO:0000256" key="1">
    <source>
        <dbReference type="SAM" id="MobiDB-lite"/>
    </source>
</evidence>
<name>W6ZYC4_9APIC</name>
<accession>W6ZYC4</accession>
<feature type="compositionally biased region" description="Basic residues" evidence="1">
    <location>
        <begin position="381"/>
        <end position="391"/>
    </location>
</feature>
<dbReference type="GeneID" id="20040556"/>
<organism evidence="3 4">
    <name type="scientific">Plasmodium inui San Antonio 1</name>
    <dbReference type="NCBI Taxonomy" id="1237626"/>
    <lineage>
        <taxon>Eukaryota</taxon>
        <taxon>Sar</taxon>
        <taxon>Alveolata</taxon>
        <taxon>Apicomplexa</taxon>
        <taxon>Aconoidasida</taxon>
        <taxon>Haemosporida</taxon>
        <taxon>Plasmodiidae</taxon>
        <taxon>Plasmodium</taxon>
        <taxon>Plasmodium (Plasmodium)</taxon>
    </lineage>
</organism>
<dbReference type="RefSeq" id="XP_008819076.1">
    <property type="nucleotide sequence ID" value="XM_008820854.1"/>
</dbReference>
<feature type="compositionally biased region" description="Low complexity" evidence="1">
    <location>
        <begin position="398"/>
        <end position="417"/>
    </location>
</feature>
<feature type="domain" description="Tryptophan/threonine-rich plasmodium antigen C-terminal" evidence="2">
    <location>
        <begin position="139"/>
        <end position="354"/>
    </location>
</feature>
<sequence>MLWKTKQEDKKNEHEKVENEDEEVDEEEDDGEEVEDDDQEVEDDDEEVEDDDEEVENEEEEVENEEQEEADQQYYHRSHKEDYLTKQEEKNKGIEEHIAEGMEKIRKLLTGADKQKNHAVLTYLQEMPEEQLEKWKNKEWKKYMANIEEEWQLLNLWIEEQRQNWIDSKDKQLENWMNEMENKWMDIDNIDKEYGCRLIKSCLKGDDESQIKEKLKHELKNLIYRDWKSWIQENESQLNTWLIKLWIQWKNNKISKFLMAEWKLKENEYWNEWEKTETWKWLYFNKRRQWETWKKRVTNEKQEWENWVRIKEERVIYSKYKKLTLWMNKKKPSINQWVESLADKCVNDSRWNTWINEKYSKFMLEQKLEKRQRRREEKRKELMKKRKKKNNNNKNRDSNNSNSNISRNSSSSRNNNSNRRKMFLAYRKIQPKF</sequence>
<dbReference type="Pfam" id="PF12319">
    <property type="entry name" value="TryThrA_C"/>
    <property type="match status" value="1"/>
</dbReference>
<dbReference type="InterPro" id="IPR022089">
    <property type="entry name" value="Plasmodium-antigen_C"/>
</dbReference>
<dbReference type="VEuPathDB" id="PlasmoDB:C922_05282"/>
<dbReference type="OrthoDB" id="371770at2759"/>
<feature type="region of interest" description="Disordered" evidence="1">
    <location>
        <begin position="1"/>
        <end position="90"/>
    </location>
</feature>
<feature type="compositionally biased region" description="Basic and acidic residues" evidence="1">
    <location>
        <begin position="1"/>
        <end position="17"/>
    </location>
</feature>
<feature type="compositionally biased region" description="Basic and acidic residues" evidence="1">
    <location>
        <begin position="79"/>
        <end position="90"/>
    </location>
</feature>
<dbReference type="AlphaFoldDB" id="W6ZYC4"/>